<proteinExistence type="predicted"/>
<dbReference type="Proteomes" id="UP000031057">
    <property type="component" value="Unassembled WGS sequence"/>
</dbReference>
<keyword evidence="2 4" id="KW-0238">DNA-binding</keyword>
<evidence type="ECO:0000256" key="3">
    <source>
        <dbReference type="ARBA" id="ARBA00023163"/>
    </source>
</evidence>
<evidence type="ECO:0000259" key="5">
    <source>
        <dbReference type="PROSITE" id="PS50977"/>
    </source>
</evidence>
<dbReference type="GO" id="GO:0003700">
    <property type="term" value="F:DNA-binding transcription factor activity"/>
    <property type="evidence" value="ECO:0007669"/>
    <property type="project" value="TreeGrafter"/>
</dbReference>
<dbReference type="InterPro" id="IPR009057">
    <property type="entry name" value="Homeodomain-like_sf"/>
</dbReference>
<dbReference type="EMBL" id="JTDI01000002">
    <property type="protein sequence ID" value="KHK92461.1"/>
    <property type="molecule type" value="Genomic_DNA"/>
</dbReference>
<dbReference type="SUPFAM" id="SSF46689">
    <property type="entry name" value="Homeodomain-like"/>
    <property type="match status" value="1"/>
</dbReference>
<keyword evidence="3" id="KW-0804">Transcription</keyword>
<comment type="caution">
    <text evidence="6">The sequence shown here is derived from an EMBL/GenBank/DDBJ whole genome shotgun (WGS) entry which is preliminary data.</text>
</comment>
<dbReference type="PANTHER" id="PTHR30055:SF234">
    <property type="entry name" value="HTH-TYPE TRANSCRIPTIONAL REGULATOR BETI"/>
    <property type="match status" value="1"/>
</dbReference>
<keyword evidence="1" id="KW-0805">Transcription regulation</keyword>
<dbReference type="Pfam" id="PF00440">
    <property type="entry name" value="TetR_N"/>
    <property type="match status" value="1"/>
</dbReference>
<dbReference type="PANTHER" id="PTHR30055">
    <property type="entry name" value="HTH-TYPE TRANSCRIPTIONAL REGULATOR RUTR"/>
    <property type="match status" value="1"/>
</dbReference>
<evidence type="ECO:0000256" key="1">
    <source>
        <dbReference type="ARBA" id="ARBA00023015"/>
    </source>
</evidence>
<evidence type="ECO:0000313" key="6">
    <source>
        <dbReference type="EMBL" id="KHK92461.1"/>
    </source>
</evidence>
<reference evidence="6 7" key="1">
    <citation type="submission" date="2014-10" db="EMBL/GenBank/DDBJ databases">
        <title>Genome sequence of Novosphingobium malaysiense MUSC 273(T).</title>
        <authorList>
            <person name="Lee L.-H."/>
        </authorList>
    </citation>
    <scope>NUCLEOTIDE SEQUENCE [LARGE SCALE GENOMIC DNA]</scope>
    <source>
        <strain evidence="6 7">MUSC 273</strain>
    </source>
</reference>
<dbReference type="AlphaFoldDB" id="A0A0B1ZPD1"/>
<dbReference type="PROSITE" id="PS50977">
    <property type="entry name" value="HTH_TETR_2"/>
    <property type="match status" value="1"/>
</dbReference>
<feature type="domain" description="HTH tetR-type" evidence="5">
    <location>
        <begin position="12"/>
        <end position="72"/>
    </location>
</feature>
<evidence type="ECO:0000313" key="7">
    <source>
        <dbReference type="Proteomes" id="UP000031057"/>
    </source>
</evidence>
<dbReference type="GO" id="GO:0000976">
    <property type="term" value="F:transcription cis-regulatory region binding"/>
    <property type="evidence" value="ECO:0007669"/>
    <property type="project" value="TreeGrafter"/>
</dbReference>
<dbReference type="InterPro" id="IPR001647">
    <property type="entry name" value="HTH_TetR"/>
</dbReference>
<dbReference type="OrthoDB" id="9809772at2"/>
<feature type="DNA-binding region" description="H-T-H motif" evidence="4">
    <location>
        <begin position="35"/>
        <end position="54"/>
    </location>
</feature>
<dbReference type="Gene3D" id="1.10.357.10">
    <property type="entry name" value="Tetracycline Repressor, domain 2"/>
    <property type="match status" value="1"/>
</dbReference>
<evidence type="ECO:0000256" key="2">
    <source>
        <dbReference type="ARBA" id="ARBA00023125"/>
    </source>
</evidence>
<organism evidence="6 7">
    <name type="scientific">Novosphingobium malaysiense</name>
    <dbReference type="NCBI Taxonomy" id="1348853"/>
    <lineage>
        <taxon>Bacteria</taxon>
        <taxon>Pseudomonadati</taxon>
        <taxon>Pseudomonadota</taxon>
        <taxon>Alphaproteobacteria</taxon>
        <taxon>Sphingomonadales</taxon>
        <taxon>Sphingomonadaceae</taxon>
        <taxon>Novosphingobium</taxon>
    </lineage>
</organism>
<gene>
    <name evidence="6" type="ORF">LK12_06575</name>
</gene>
<dbReference type="PRINTS" id="PR00455">
    <property type="entry name" value="HTHTETR"/>
</dbReference>
<name>A0A0B1ZPD1_9SPHN</name>
<protein>
    <recommendedName>
        <fullName evidence="5">HTH tetR-type domain-containing protein</fullName>
    </recommendedName>
</protein>
<dbReference type="InterPro" id="IPR050109">
    <property type="entry name" value="HTH-type_TetR-like_transc_reg"/>
</dbReference>
<accession>A0A0B1ZPD1</accession>
<dbReference type="STRING" id="1348853.LK12_06575"/>
<sequence length="193" mass="21513">MVANRGYNSTSAKTRLRLIEAASEILDEEGYPAFTARRIASRAGLKPQLVHYYFRSMEDLVVTVFKRSSANYFRLHDEALSSARPLHALWRLNCHIPEARRMLEYVALGKIYPALRAEMRASGESFRALQIEAIENVCARRGIANPPMSAASLAAMMSAVARSIVIENNVAMTVGHDEIHAFVEATIDQYDPG</sequence>
<evidence type="ECO:0000256" key="4">
    <source>
        <dbReference type="PROSITE-ProRule" id="PRU00335"/>
    </source>
</evidence>
<keyword evidence="7" id="KW-1185">Reference proteome</keyword>
<dbReference type="RefSeq" id="WP_039280877.1">
    <property type="nucleotide sequence ID" value="NZ_JTDI01000002.1"/>
</dbReference>